<dbReference type="RefSeq" id="WP_191041524.1">
    <property type="nucleotide sequence ID" value="NZ_JACXAA010000010.1"/>
</dbReference>
<dbReference type="AlphaFoldDB" id="A0A927B624"/>
<protein>
    <submittedName>
        <fullName evidence="1">Uncharacterized protein</fullName>
    </submittedName>
</protein>
<gene>
    <name evidence="1" type="ORF">IC230_23555</name>
</gene>
<keyword evidence="2" id="KW-1185">Reference proteome</keyword>
<evidence type="ECO:0000313" key="2">
    <source>
        <dbReference type="Proteomes" id="UP000653797"/>
    </source>
</evidence>
<comment type="caution">
    <text evidence="1">The sequence shown here is derived from an EMBL/GenBank/DDBJ whole genome shotgun (WGS) entry which is preliminary data.</text>
</comment>
<name>A0A927B624_9BACT</name>
<dbReference type="Proteomes" id="UP000653797">
    <property type="component" value="Unassembled WGS sequence"/>
</dbReference>
<organism evidence="1 2">
    <name type="scientific">Spirosoma validum</name>
    <dbReference type="NCBI Taxonomy" id="2771355"/>
    <lineage>
        <taxon>Bacteria</taxon>
        <taxon>Pseudomonadati</taxon>
        <taxon>Bacteroidota</taxon>
        <taxon>Cytophagia</taxon>
        <taxon>Cytophagales</taxon>
        <taxon>Cytophagaceae</taxon>
        <taxon>Spirosoma</taxon>
    </lineage>
</organism>
<reference evidence="1" key="1">
    <citation type="submission" date="2020-09" db="EMBL/GenBank/DDBJ databases">
        <authorList>
            <person name="Kim M.K."/>
        </authorList>
    </citation>
    <scope>NUCLEOTIDE SEQUENCE</scope>
    <source>
        <strain evidence="1">BT704</strain>
    </source>
</reference>
<sequence length="103" mass="12183">MKRFSVVYTLKKQYYQIYCATLEEAKTVLQQITGRKDRVPIGIYDAKTELFSWEPRRQDQYDHADIEEQGKLGNQIISIAQALRYRDSEWQRAGSPNRLSYFA</sequence>
<accession>A0A927B624</accession>
<proteinExistence type="predicted"/>
<dbReference type="EMBL" id="JACXAA010000010">
    <property type="protein sequence ID" value="MBD2755897.1"/>
    <property type="molecule type" value="Genomic_DNA"/>
</dbReference>
<evidence type="ECO:0000313" key="1">
    <source>
        <dbReference type="EMBL" id="MBD2755897.1"/>
    </source>
</evidence>